<feature type="transmembrane region" description="Helical" evidence="5">
    <location>
        <begin position="39"/>
        <end position="63"/>
    </location>
</feature>
<dbReference type="GO" id="GO:0016020">
    <property type="term" value="C:membrane"/>
    <property type="evidence" value="ECO:0007669"/>
    <property type="project" value="UniProtKB-SubCell"/>
</dbReference>
<evidence type="ECO:0000256" key="6">
    <source>
        <dbReference type="SAM" id="SignalP"/>
    </source>
</evidence>
<feature type="transmembrane region" description="Helical" evidence="5">
    <location>
        <begin position="75"/>
        <end position="98"/>
    </location>
</feature>
<accession>A0A0R3RNJ5</accession>
<feature type="signal peptide" evidence="6">
    <location>
        <begin position="1"/>
        <end position="23"/>
    </location>
</feature>
<protein>
    <submittedName>
        <fullName evidence="9">G_PROTEIN_RECEP_F1_2 domain-containing protein</fullName>
    </submittedName>
</protein>
<dbReference type="WBParaSite" id="EEL_0000305501-mRNA-1">
    <property type="protein sequence ID" value="EEL_0000305501-mRNA-1"/>
    <property type="gene ID" value="EEL_0000305501"/>
</dbReference>
<dbReference type="AlphaFoldDB" id="A0A0R3RNJ5"/>
<feature type="transmembrane region" description="Helical" evidence="5">
    <location>
        <begin position="151"/>
        <end position="174"/>
    </location>
</feature>
<evidence type="ECO:0000256" key="3">
    <source>
        <dbReference type="ARBA" id="ARBA00022989"/>
    </source>
</evidence>
<name>A0A0R3RNJ5_9BILA</name>
<keyword evidence="8" id="KW-1185">Reference proteome</keyword>
<dbReference type="InterPro" id="IPR017452">
    <property type="entry name" value="GPCR_Rhodpsn_7TM"/>
</dbReference>
<reference evidence="9" key="1">
    <citation type="submission" date="2017-02" db="UniProtKB">
        <authorList>
            <consortium name="WormBaseParasite"/>
        </authorList>
    </citation>
    <scope>IDENTIFICATION</scope>
</reference>
<keyword evidence="3 5" id="KW-1133">Transmembrane helix</keyword>
<feature type="transmembrane region" description="Helical" evidence="5">
    <location>
        <begin position="118"/>
        <end position="139"/>
    </location>
</feature>
<keyword evidence="4 5" id="KW-0472">Membrane</keyword>
<evidence type="ECO:0000256" key="4">
    <source>
        <dbReference type="ARBA" id="ARBA00023136"/>
    </source>
</evidence>
<feature type="domain" description="G-protein coupled receptors family 1 profile" evidence="7">
    <location>
        <begin position="55"/>
        <end position="175"/>
    </location>
</feature>
<evidence type="ECO:0000256" key="2">
    <source>
        <dbReference type="ARBA" id="ARBA00022692"/>
    </source>
</evidence>
<proteinExistence type="predicted"/>
<feature type="chain" id="PRO_5006447666" evidence="6">
    <location>
        <begin position="24"/>
        <end position="175"/>
    </location>
</feature>
<evidence type="ECO:0000313" key="9">
    <source>
        <dbReference type="WBParaSite" id="EEL_0000305501-mRNA-1"/>
    </source>
</evidence>
<organism evidence="8 9">
    <name type="scientific">Elaeophora elaphi</name>
    <dbReference type="NCBI Taxonomy" id="1147741"/>
    <lineage>
        <taxon>Eukaryota</taxon>
        <taxon>Metazoa</taxon>
        <taxon>Ecdysozoa</taxon>
        <taxon>Nematoda</taxon>
        <taxon>Chromadorea</taxon>
        <taxon>Rhabditida</taxon>
        <taxon>Spirurina</taxon>
        <taxon>Spiruromorpha</taxon>
        <taxon>Filarioidea</taxon>
        <taxon>Onchocercidae</taxon>
        <taxon>Elaeophora</taxon>
    </lineage>
</organism>
<comment type="subcellular location">
    <subcellularLocation>
        <location evidence="1">Membrane</location>
    </subcellularLocation>
</comment>
<evidence type="ECO:0000313" key="8">
    <source>
        <dbReference type="Proteomes" id="UP000050640"/>
    </source>
</evidence>
<dbReference type="Gene3D" id="1.20.1070.10">
    <property type="entry name" value="Rhodopsin 7-helix transmembrane proteins"/>
    <property type="match status" value="1"/>
</dbReference>
<evidence type="ECO:0000256" key="5">
    <source>
        <dbReference type="SAM" id="Phobius"/>
    </source>
</evidence>
<keyword evidence="2 5" id="KW-0812">Transmembrane</keyword>
<evidence type="ECO:0000256" key="1">
    <source>
        <dbReference type="ARBA" id="ARBA00004370"/>
    </source>
</evidence>
<dbReference type="Proteomes" id="UP000050640">
    <property type="component" value="Unplaced"/>
</dbReference>
<keyword evidence="6" id="KW-0732">Signal</keyword>
<evidence type="ECO:0000259" key="7">
    <source>
        <dbReference type="PROSITE" id="PS50262"/>
    </source>
</evidence>
<dbReference type="PROSITE" id="PS50262">
    <property type="entry name" value="G_PROTEIN_RECEP_F1_2"/>
    <property type="match status" value="1"/>
</dbReference>
<sequence>MDSCHYIILLFLIFSLNFRESSTMNTFDIRDECNTVRRYVAIVLFSLLVLYGIVSNILMGIVFFRGRGSLYSRAFFLITYQLIICSFLNFLPQVIIVLHEILQNKTSDAYKITWSHNIFATMNTFSFFATLHFTFLLTVNRFVAINLPNFNAFFASVKFYFVIAFVWLSALGMIH</sequence>